<dbReference type="Proteomes" id="UP000265618">
    <property type="component" value="Unassembled WGS sequence"/>
</dbReference>
<keyword evidence="3" id="KW-0833">Ubl conjugation pathway</keyword>
<evidence type="ECO:0000256" key="4">
    <source>
        <dbReference type="ARBA" id="ARBA00022833"/>
    </source>
</evidence>
<feature type="domain" description="Anaphase-promoting complex subunit 11 RING-H2 finger" evidence="6">
    <location>
        <begin position="22"/>
        <end position="66"/>
    </location>
</feature>
<dbReference type="GO" id="GO:0097602">
    <property type="term" value="F:cullin family protein binding"/>
    <property type="evidence" value="ECO:0007669"/>
    <property type="project" value="InterPro"/>
</dbReference>
<dbReference type="EMBL" id="BDIP01007702">
    <property type="protein sequence ID" value="GIQ91431.1"/>
    <property type="molecule type" value="Genomic_DNA"/>
</dbReference>
<keyword evidence="8" id="KW-1185">Reference proteome</keyword>
<evidence type="ECO:0000256" key="5">
    <source>
        <dbReference type="ARBA" id="ARBA00023306"/>
    </source>
</evidence>
<dbReference type="GO" id="GO:0008270">
    <property type="term" value="F:zinc ion binding"/>
    <property type="evidence" value="ECO:0007669"/>
    <property type="project" value="UniProtKB-KW"/>
</dbReference>
<gene>
    <name evidence="7" type="ORF">KIPB_014682</name>
</gene>
<evidence type="ECO:0000313" key="8">
    <source>
        <dbReference type="Proteomes" id="UP000265618"/>
    </source>
</evidence>
<proteinExistence type="predicted"/>
<evidence type="ECO:0000313" key="7">
    <source>
        <dbReference type="EMBL" id="GIQ91431.1"/>
    </source>
</evidence>
<dbReference type="InterPro" id="IPR051031">
    <property type="entry name" value="RING-box_E3_Ubiquitin_Ligase"/>
</dbReference>
<dbReference type="GO" id="GO:0031145">
    <property type="term" value="P:anaphase-promoting complex-dependent catabolic process"/>
    <property type="evidence" value="ECO:0007669"/>
    <property type="project" value="InterPro"/>
</dbReference>
<sequence length="69" mass="7966">MPLDIQIEEVTPLAYWTWDSKDEECHICSNLLDTPCPECNMPGDDCGILFGRCNHVFHGHCITEWNKDK</sequence>
<evidence type="ECO:0000259" key="6">
    <source>
        <dbReference type="Pfam" id="PF12861"/>
    </source>
</evidence>
<dbReference type="GO" id="GO:0061630">
    <property type="term" value="F:ubiquitin protein ligase activity"/>
    <property type="evidence" value="ECO:0007669"/>
    <property type="project" value="InterPro"/>
</dbReference>
<dbReference type="Gene3D" id="3.30.40.10">
    <property type="entry name" value="Zinc/RING finger domain, C3HC4 (zinc finger)"/>
    <property type="match status" value="1"/>
</dbReference>
<evidence type="ECO:0000256" key="2">
    <source>
        <dbReference type="ARBA" id="ARBA00022771"/>
    </source>
</evidence>
<keyword evidence="2" id="KW-0863">Zinc-finger</keyword>
<dbReference type="InterPro" id="IPR013083">
    <property type="entry name" value="Znf_RING/FYVE/PHD"/>
</dbReference>
<dbReference type="OrthoDB" id="1681166at2759"/>
<evidence type="ECO:0000256" key="3">
    <source>
        <dbReference type="ARBA" id="ARBA00022786"/>
    </source>
</evidence>
<name>A0A9K3DB33_9EUKA</name>
<dbReference type="SUPFAM" id="SSF57850">
    <property type="entry name" value="RING/U-box"/>
    <property type="match status" value="1"/>
</dbReference>
<comment type="caution">
    <text evidence="7">The sequence shown here is derived from an EMBL/GenBank/DDBJ whole genome shotgun (WGS) entry which is preliminary data.</text>
</comment>
<keyword evidence="5" id="KW-0131">Cell cycle</keyword>
<accession>A0A9K3DB33</accession>
<dbReference type="AlphaFoldDB" id="A0A9K3DB33"/>
<keyword evidence="4" id="KW-0862">Zinc</keyword>
<feature type="non-terminal residue" evidence="7">
    <location>
        <position position="69"/>
    </location>
</feature>
<dbReference type="Pfam" id="PF12861">
    <property type="entry name" value="zf-ANAPC11"/>
    <property type="match status" value="1"/>
</dbReference>
<dbReference type="PANTHER" id="PTHR11210">
    <property type="entry name" value="RING BOX"/>
    <property type="match status" value="1"/>
</dbReference>
<evidence type="ECO:0000256" key="1">
    <source>
        <dbReference type="ARBA" id="ARBA00022723"/>
    </source>
</evidence>
<dbReference type="GO" id="GO:0005680">
    <property type="term" value="C:anaphase-promoting complex"/>
    <property type="evidence" value="ECO:0007669"/>
    <property type="project" value="InterPro"/>
</dbReference>
<protein>
    <recommendedName>
        <fullName evidence="6">Anaphase-promoting complex subunit 11 RING-H2 finger domain-containing protein</fullName>
    </recommendedName>
</protein>
<organism evidence="7 8">
    <name type="scientific">Kipferlia bialata</name>
    <dbReference type="NCBI Taxonomy" id="797122"/>
    <lineage>
        <taxon>Eukaryota</taxon>
        <taxon>Metamonada</taxon>
        <taxon>Carpediemonas-like organisms</taxon>
        <taxon>Kipferlia</taxon>
    </lineage>
</organism>
<keyword evidence="1" id="KW-0479">Metal-binding</keyword>
<dbReference type="InterPro" id="IPR024991">
    <property type="entry name" value="RING-H2_APC11"/>
</dbReference>
<reference evidence="7 8" key="1">
    <citation type="journal article" date="2018" name="PLoS ONE">
        <title>The draft genome of Kipferlia bialata reveals reductive genome evolution in fornicate parasites.</title>
        <authorList>
            <person name="Tanifuji G."/>
            <person name="Takabayashi S."/>
            <person name="Kume K."/>
            <person name="Takagi M."/>
            <person name="Nakayama T."/>
            <person name="Kamikawa R."/>
            <person name="Inagaki Y."/>
            <person name="Hashimoto T."/>
        </authorList>
    </citation>
    <scope>NUCLEOTIDE SEQUENCE [LARGE SCALE GENOMIC DNA]</scope>
    <source>
        <strain evidence="7">NY0173</strain>
    </source>
</reference>